<evidence type="ECO:0000256" key="6">
    <source>
        <dbReference type="ARBA" id="ARBA00022552"/>
    </source>
</evidence>
<protein>
    <recommendedName>
        <fullName evidence="4">rRNA-processing protein EFG1</fullName>
    </recommendedName>
    <alternativeName>
        <fullName evidence="5">rRNA-processing protein efg1</fullName>
    </alternativeName>
</protein>
<evidence type="ECO:0000256" key="1">
    <source>
        <dbReference type="ARBA" id="ARBA00002773"/>
    </source>
</evidence>
<comment type="similarity">
    <text evidence="3">Belongs to the EFG1 family.</text>
</comment>
<dbReference type="Proteomes" id="UP001338125">
    <property type="component" value="Unassembled WGS sequence"/>
</dbReference>
<proteinExistence type="inferred from homology"/>
<evidence type="ECO:0000256" key="2">
    <source>
        <dbReference type="ARBA" id="ARBA00004604"/>
    </source>
</evidence>
<evidence type="ECO:0000256" key="5">
    <source>
        <dbReference type="ARBA" id="ARBA00019827"/>
    </source>
</evidence>
<evidence type="ECO:0000256" key="4">
    <source>
        <dbReference type="ARBA" id="ARBA00018689"/>
    </source>
</evidence>
<feature type="compositionally biased region" description="Basic and acidic residues" evidence="9">
    <location>
        <begin position="32"/>
        <end position="52"/>
    </location>
</feature>
<dbReference type="Pfam" id="PF10153">
    <property type="entry name" value="Efg1"/>
    <property type="match status" value="1"/>
</dbReference>
<comment type="caution">
    <text evidence="10">The sequence shown here is derived from an EMBL/GenBank/DDBJ whole genome shotgun (WGS) entry which is preliminary data.</text>
</comment>
<evidence type="ECO:0000313" key="11">
    <source>
        <dbReference type="Proteomes" id="UP001338125"/>
    </source>
</evidence>
<feature type="compositionally biased region" description="Low complexity" evidence="9">
    <location>
        <begin position="223"/>
        <end position="239"/>
    </location>
</feature>
<sequence length="296" mass="33959">MSTKRQYEEEDAQGGSGATGKRQKSYLGKKRQAQDDSGAKKRARAIERALRRNENLPANVRIDLERELASQKQVAEDKAYKKKRSAMISRYHMVRFFERKKAARLVKQMKRRLEKETDPTEAEKTRRYVHIAEVDEAYTQYFPHLETYVGLYSASAKSKHEEEDEESKKAAAKAALDAERPPMWSVIEKAMEEGPTALEKLRDRRSPNGSGVNVDETRPPIRSRPTTPATTPASRPSPAWKQEEKSSRKKESSLDGKNQGQQQELNRRERRRLMRETGSAANQDDDDEDGGFFEEL</sequence>
<organism evidence="10 11">
    <name type="scientific">Cladobotryum mycophilum</name>
    <dbReference type="NCBI Taxonomy" id="491253"/>
    <lineage>
        <taxon>Eukaryota</taxon>
        <taxon>Fungi</taxon>
        <taxon>Dikarya</taxon>
        <taxon>Ascomycota</taxon>
        <taxon>Pezizomycotina</taxon>
        <taxon>Sordariomycetes</taxon>
        <taxon>Hypocreomycetidae</taxon>
        <taxon>Hypocreales</taxon>
        <taxon>Hypocreaceae</taxon>
        <taxon>Cladobotryum</taxon>
    </lineage>
</organism>
<dbReference type="InterPro" id="IPR050786">
    <property type="entry name" value="EFG1_rRNA-proc"/>
</dbReference>
<accession>A0ABR0SDG6</accession>
<keyword evidence="6" id="KW-0698">rRNA processing</keyword>
<keyword evidence="8" id="KW-0539">Nucleus</keyword>
<feature type="compositionally biased region" description="Basic residues" evidence="9">
    <location>
        <begin position="21"/>
        <end position="31"/>
    </location>
</feature>
<evidence type="ECO:0000256" key="3">
    <source>
        <dbReference type="ARBA" id="ARBA00006916"/>
    </source>
</evidence>
<feature type="compositionally biased region" description="Acidic residues" evidence="9">
    <location>
        <begin position="283"/>
        <end position="296"/>
    </location>
</feature>
<feature type="region of interest" description="Disordered" evidence="9">
    <location>
        <begin position="160"/>
        <end position="296"/>
    </location>
</feature>
<keyword evidence="7" id="KW-0175">Coiled coil</keyword>
<dbReference type="InterPro" id="IPR019310">
    <property type="entry name" value="Efg1"/>
</dbReference>
<evidence type="ECO:0000256" key="7">
    <source>
        <dbReference type="ARBA" id="ARBA00023054"/>
    </source>
</evidence>
<dbReference type="PANTHER" id="PTHR33911:SF1">
    <property type="entry name" value="RRNA-PROCESSING PROTEIN EFG1"/>
    <property type="match status" value="1"/>
</dbReference>
<reference evidence="10 11" key="1">
    <citation type="submission" date="2024-01" db="EMBL/GenBank/DDBJ databases">
        <title>Complete genome of Cladobotryum mycophilum ATHUM6906.</title>
        <authorList>
            <person name="Christinaki A.C."/>
            <person name="Myridakis A.I."/>
            <person name="Kouvelis V.N."/>
        </authorList>
    </citation>
    <scope>NUCLEOTIDE SEQUENCE [LARGE SCALE GENOMIC DNA]</scope>
    <source>
        <strain evidence="10 11">ATHUM6906</strain>
    </source>
</reference>
<dbReference type="EMBL" id="JAVFKD010000014">
    <property type="protein sequence ID" value="KAK5990217.1"/>
    <property type="molecule type" value="Genomic_DNA"/>
</dbReference>
<evidence type="ECO:0000313" key="10">
    <source>
        <dbReference type="EMBL" id="KAK5990217.1"/>
    </source>
</evidence>
<comment type="function">
    <text evidence="1">Involved in rRNA processing.</text>
</comment>
<comment type="subcellular location">
    <subcellularLocation>
        <location evidence="2">Nucleus</location>
        <location evidence="2">Nucleolus</location>
    </subcellularLocation>
</comment>
<gene>
    <name evidence="10" type="ORF">PT974_08483</name>
</gene>
<dbReference type="PANTHER" id="PTHR33911">
    <property type="entry name" value="RRNA-PROCESSING PROTEIN EFG1"/>
    <property type="match status" value="1"/>
</dbReference>
<keyword evidence="11" id="KW-1185">Reference proteome</keyword>
<evidence type="ECO:0000256" key="8">
    <source>
        <dbReference type="ARBA" id="ARBA00023242"/>
    </source>
</evidence>
<name>A0ABR0SDG6_9HYPO</name>
<feature type="compositionally biased region" description="Basic and acidic residues" evidence="9">
    <location>
        <begin position="241"/>
        <end position="254"/>
    </location>
</feature>
<feature type="region of interest" description="Disordered" evidence="9">
    <location>
        <begin position="1"/>
        <end position="52"/>
    </location>
</feature>
<evidence type="ECO:0000256" key="9">
    <source>
        <dbReference type="SAM" id="MobiDB-lite"/>
    </source>
</evidence>
<feature type="compositionally biased region" description="Basic and acidic residues" evidence="9">
    <location>
        <begin position="160"/>
        <end position="169"/>
    </location>
</feature>